<evidence type="ECO:0000256" key="1">
    <source>
        <dbReference type="SAM" id="MobiDB-lite"/>
    </source>
</evidence>
<feature type="compositionally biased region" description="Basic and acidic residues" evidence="1">
    <location>
        <begin position="62"/>
        <end position="73"/>
    </location>
</feature>
<feature type="region of interest" description="Disordered" evidence="1">
    <location>
        <begin position="1"/>
        <end position="23"/>
    </location>
</feature>
<dbReference type="AlphaFoldDB" id="A0A0M9A5F4"/>
<feature type="region of interest" description="Disordered" evidence="1">
    <location>
        <begin position="47"/>
        <end position="74"/>
    </location>
</feature>
<organism evidence="2 3">
    <name type="scientific">Melipona quadrifasciata</name>
    <dbReference type="NCBI Taxonomy" id="166423"/>
    <lineage>
        <taxon>Eukaryota</taxon>
        <taxon>Metazoa</taxon>
        <taxon>Ecdysozoa</taxon>
        <taxon>Arthropoda</taxon>
        <taxon>Hexapoda</taxon>
        <taxon>Insecta</taxon>
        <taxon>Pterygota</taxon>
        <taxon>Neoptera</taxon>
        <taxon>Endopterygota</taxon>
        <taxon>Hymenoptera</taxon>
        <taxon>Apocrita</taxon>
        <taxon>Aculeata</taxon>
        <taxon>Apoidea</taxon>
        <taxon>Anthophila</taxon>
        <taxon>Apidae</taxon>
        <taxon>Melipona</taxon>
    </lineage>
</organism>
<keyword evidence="3" id="KW-1185">Reference proteome</keyword>
<evidence type="ECO:0000313" key="2">
    <source>
        <dbReference type="EMBL" id="KOX77607.1"/>
    </source>
</evidence>
<proteinExistence type="predicted"/>
<protein>
    <submittedName>
        <fullName evidence="2">Uncharacterized protein</fullName>
    </submittedName>
</protein>
<evidence type="ECO:0000313" key="3">
    <source>
        <dbReference type="Proteomes" id="UP000053105"/>
    </source>
</evidence>
<accession>A0A0M9A5F4</accession>
<name>A0A0M9A5F4_9HYME</name>
<dbReference type="Proteomes" id="UP000053105">
    <property type="component" value="Unassembled WGS sequence"/>
</dbReference>
<sequence>MAELSEEFAPGSFNSTGRKKAAYSQSGITFSSGGSLNPIGYRCRADLDNNGSNGNRPKRNERKGSKFLDENSRLDQVQVGQDNHEVLDSIDPSIDKGKVLGTSMAGYSSTHSGAPRPEICTAPFQAPSFAEYPWSLARACCPYAVCKQLIYTRFSAARLRENRYFPDAWSIASSITDVTVCRVCIPRFGGSDDFKFNRNQSPSRVQLILKRTNLTIHTVELKKKTIQLSKSGDQTFCGDQTFREHELGTFGSLEFLTVKSIVDNFRSAVLNSEL</sequence>
<reference evidence="2 3" key="1">
    <citation type="submission" date="2015-07" db="EMBL/GenBank/DDBJ databases">
        <title>The genome of Melipona quadrifasciata.</title>
        <authorList>
            <person name="Pan H."/>
            <person name="Kapheim K."/>
        </authorList>
    </citation>
    <scope>NUCLEOTIDE SEQUENCE [LARGE SCALE GENOMIC DNA]</scope>
    <source>
        <strain evidence="2">0111107301</strain>
        <tissue evidence="2">Whole body</tissue>
    </source>
</reference>
<gene>
    <name evidence="2" type="ORF">WN51_09272</name>
</gene>
<dbReference type="EMBL" id="KQ435729">
    <property type="protein sequence ID" value="KOX77607.1"/>
    <property type="molecule type" value="Genomic_DNA"/>
</dbReference>